<accession>A0AAI8YKW2</accession>
<evidence type="ECO:0000313" key="2">
    <source>
        <dbReference type="Proteomes" id="UP001295740"/>
    </source>
</evidence>
<keyword evidence="2" id="KW-1185">Reference proteome</keyword>
<sequence length="61" mass="7121">MDPVVQTSKRQRDEDIAKIIDDATIKHTRRDHRPRSVGTTNIILALGSKVSTTWTRMFRHY</sequence>
<name>A0AAI8YKW2_9PEZI</name>
<dbReference type="Proteomes" id="UP001295740">
    <property type="component" value="Unassembled WGS sequence"/>
</dbReference>
<proteinExistence type="predicted"/>
<protein>
    <submittedName>
        <fullName evidence="1">Uu.00g133840.m01.CDS01</fullName>
    </submittedName>
</protein>
<comment type="caution">
    <text evidence="1">The sequence shown here is derived from an EMBL/GenBank/DDBJ whole genome shotgun (WGS) entry which is preliminary data.</text>
</comment>
<evidence type="ECO:0000313" key="1">
    <source>
        <dbReference type="EMBL" id="CAJ2508358.1"/>
    </source>
</evidence>
<gene>
    <name evidence="1" type="ORF">KHLLAP_LOCUS8826</name>
</gene>
<organism evidence="1 2">
    <name type="scientific">Anthostomella pinea</name>
    <dbReference type="NCBI Taxonomy" id="933095"/>
    <lineage>
        <taxon>Eukaryota</taxon>
        <taxon>Fungi</taxon>
        <taxon>Dikarya</taxon>
        <taxon>Ascomycota</taxon>
        <taxon>Pezizomycotina</taxon>
        <taxon>Sordariomycetes</taxon>
        <taxon>Xylariomycetidae</taxon>
        <taxon>Xylariales</taxon>
        <taxon>Xylariaceae</taxon>
        <taxon>Anthostomella</taxon>
    </lineage>
</organism>
<dbReference type="EMBL" id="CAUWAG010000011">
    <property type="protein sequence ID" value="CAJ2508358.1"/>
    <property type="molecule type" value="Genomic_DNA"/>
</dbReference>
<dbReference type="AlphaFoldDB" id="A0AAI8YKW2"/>
<reference evidence="1" key="1">
    <citation type="submission" date="2023-10" db="EMBL/GenBank/DDBJ databases">
        <authorList>
            <person name="Hackl T."/>
        </authorList>
    </citation>
    <scope>NUCLEOTIDE SEQUENCE</scope>
</reference>